<evidence type="ECO:0000313" key="15">
    <source>
        <dbReference type="Proteomes" id="UP001227230"/>
    </source>
</evidence>
<evidence type="ECO:0000256" key="10">
    <source>
        <dbReference type="ARBA" id="ARBA00022989"/>
    </source>
</evidence>
<sequence length="313" mass="35196">MGTRNFLWDFGKKCFTFGLIGLTISDRYASIAHVQGLSMYPTFNPNARTFMGSLTDDYVLLEKFCLEKYKFSHGDVIAFRSPNNHREKQIKRIIALPGDWITAPHSYDALRIPEGHCWVEGDNSASSLDSRSFGPVPLGLACGRATHIVWPPQRIGERRRYNLTLTAPGKGEKGSAIEPRWWVRMGRLFVVTLDGGRVYSCKHCKTHFAYANQIISKAFHSKHGKAYLFDKVVNVTVGEKEDRLMMTGMHTVVDIFCVGCGSIVGWKYEAAHEKSQQYKEGKFILERFKVLGPDGSTYVNQDIQAGGSDVEDA</sequence>
<dbReference type="Pfam" id="PF10502">
    <property type="entry name" value="Peptidase_S26"/>
    <property type="match status" value="2"/>
</dbReference>
<name>A0ABY9CES2_VITVI</name>
<dbReference type="Gene3D" id="2.10.109.10">
    <property type="entry name" value="Umud Fragment, subunit A"/>
    <property type="match status" value="1"/>
</dbReference>
<keyword evidence="6" id="KW-0479">Metal-binding</keyword>
<evidence type="ECO:0000256" key="12">
    <source>
        <dbReference type="ARBA" id="ARBA00023136"/>
    </source>
</evidence>
<keyword evidence="7" id="KW-0999">Mitochondrion inner membrane</keyword>
<dbReference type="InterPro" id="IPR000223">
    <property type="entry name" value="Pept_S26A_signal_pept_1"/>
</dbReference>
<dbReference type="Proteomes" id="UP001227230">
    <property type="component" value="Chromosome 8"/>
</dbReference>
<feature type="domain" description="Yippee" evidence="13">
    <location>
        <begin position="197"/>
        <end position="294"/>
    </location>
</feature>
<keyword evidence="15" id="KW-1185">Reference proteome</keyword>
<dbReference type="InterPro" id="IPR036286">
    <property type="entry name" value="LexA/Signal_pep-like_sf"/>
</dbReference>
<reference evidence="14 15" key="1">
    <citation type="journal article" date="2023" name="Hortic Res">
        <title>The complete reference genome for grapevine (Vitis vinifera L.) genetics and breeding.</title>
        <authorList>
            <person name="Shi X."/>
            <person name="Cao S."/>
            <person name="Wang X."/>
            <person name="Huang S."/>
            <person name="Wang Y."/>
            <person name="Liu Z."/>
            <person name="Liu W."/>
            <person name="Leng X."/>
            <person name="Peng Y."/>
            <person name="Wang N."/>
            <person name="Wang Y."/>
            <person name="Ma Z."/>
            <person name="Xu X."/>
            <person name="Zhang F."/>
            <person name="Xue H."/>
            <person name="Zhong H."/>
            <person name="Wang Y."/>
            <person name="Zhang K."/>
            <person name="Velt A."/>
            <person name="Avia K."/>
            <person name="Holtgrawe D."/>
            <person name="Grimplet J."/>
            <person name="Matus J.T."/>
            <person name="Ware D."/>
            <person name="Wu X."/>
            <person name="Wang H."/>
            <person name="Liu C."/>
            <person name="Fang Y."/>
            <person name="Rustenholz C."/>
            <person name="Cheng Z."/>
            <person name="Xiao H."/>
            <person name="Zhou Y."/>
        </authorList>
    </citation>
    <scope>NUCLEOTIDE SEQUENCE [LARGE SCALE GENOMIC DNA]</scope>
    <source>
        <strain evidence="15">cv. Pinot noir / PN40024</strain>
        <tissue evidence="14">Leaf</tissue>
    </source>
</reference>
<keyword evidence="8" id="KW-0378">Hydrolase</keyword>
<dbReference type="CDD" id="cd06530">
    <property type="entry name" value="S26_SPase_I"/>
    <property type="match status" value="1"/>
</dbReference>
<keyword evidence="4" id="KW-0645">Protease</keyword>
<dbReference type="InterPro" id="IPR004910">
    <property type="entry name" value="Yippee/Mis18/Cereblon"/>
</dbReference>
<dbReference type="PROSITE" id="PS51792">
    <property type="entry name" value="YIPPEE"/>
    <property type="match status" value="1"/>
</dbReference>
<dbReference type="InterPro" id="IPR037730">
    <property type="entry name" value="IMP2"/>
</dbReference>
<keyword evidence="9" id="KW-0862">Zinc</keyword>
<dbReference type="InterPro" id="IPR034751">
    <property type="entry name" value="Yippee"/>
</dbReference>
<evidence type="ECO:0000313" key="14">
    <source>
        <dbReference type="EMBL" id="WJZ93494.1"/>
    </source>
</evidence>
<evidence type="ECO:0000256" key="11">
    <source>
        <dbReference type="ARBA" id="ARBA00023128"/>
    </source>
</evidence>
<keyword evidence="12" id="KW-0472">Membrane</keyword>
<evidence type="ECO:0000256" key="7">
    <source>
        <dbReference type="ARBA" id="ARBA00022792"/>
    </source>
</evidence>
<evidence type="ECO:0000256" key="9">
    <source>
        <dbReference type="ARBA" id="ARBA00022833"/>
    </source>
</evidence>
<comment type="subcellular location">
    <subcellularLocation>
        <location evidence="1">Mitochondrion inner membrane</location>
        <topology evidence="1">Single-pass membrane protein</topology>
    </subcellularLocation>
</comment>
<dbReference type="Pfam" id="PF03226">
    <property type="entry name" value="Yippee-Mis18"/>
    <property type="match status" value="1"/>
</dbReference>
<evidence type="ECO:0000256" key="1">
    <source>
        <dbReference type="ARBA" id="ARBA00004434"/>
    </source>
</evidence>
<dbReference type="PANTHER" id="PTHR46041:SF2">
    <property type="entry name" value="MITOCHONDRIAL INNER MEMBRANE PROTEASE SUBUNIT 2"/>
    <property type="match status" value="1"/>
</dbReference>
<evidence type="ECO:0000256" key="5">
    <source>
        <dbReference type="ARBA" id="ARBA00022692"/>
    </source>
</evidence>
<keyword evidence="11" id="KW-0496">Mitochondrion</keyword>
<evidence type="ECO:0000256" key="2">
    <source>
        <dbReference type="ARBA" id="ARBA00007066"/>
    </source>
</evidence>
<dbReference type="SUPFAM" id="SSF51306">
    <property type="entry name" value="LexA/Signal peptidase"/>
    <property type="match status" value="1"/>
</dbReference>
<keyword evidence="10" id="KW-1133">Transmembrane helix</keyword>
<protein>
    <recommendedName>
        <fullName evidence="3">Mitochondrial inner membrane protease subunit 2</fullName>
    </recommendedName>
</protein>
<organism evidence="14 15">
    <name type="scientific">Vitis vinifera</name>
    <name type="common">Grape</name>
    <dbReference type="NCBI Taxonomy" id="29760"/>
    <lineage>
        <taxon>Eukaryota</taxon>
        <taxon>Viridiplantae</taxon>
        <taxon>Streptophyta</taxon>
        <taxon>Embryophyta</taxon>
        <taxon>Tracheophyta</taxon>
        <taxon>Spermatophyta</taxon>
        <taxon>Magnoliopsida</taxon>
        <taxon>eudicotyledons</taxon>
        <taxon>Gunneridae</taxon>
        <taxon>Pentapetalae</taxon>
        <taxon>rosids</taxon>
        <taxon>Vitales</taxon>
        <taxon>Vitaceae</taxon>
        <taxon>Viteae</taxon>
        <taxon>Vitis</taxon>
    </lineage>
</organism>
<accession>A0ABY9CES2</accession>
<evidence type="ECO:0000256" key="4">
    <source>
        <dbReference type="ARBA" id="ARBA00022670"/>
    </source>
</evidence>
<dbReference type="EMBL" id="CP126655">
    <property type="protein sequence ID" value="WJZ93494.1"/>
    <property type="molecule type" value="Genomic_DNA"/>
</dbReference>
<dbReference type="PRINTS" id="PR00727">
    <property type="entry name" value="LEADERPTASE"/>
</dbReference>
<gene>
    <name evidence="14" type="ORF">VitviT2T_012429</name>
</gene>
<evidence type="ECO:0000259" key="13">
    <source>
        <dbReference type="PROSITE" id="PS51792"/>
    </source>
</evidence>
<evidence type="ECO:0000256" key="3">
    <source>
        <dbReference type="ARBA" id="ARBA00013650"/>
    </source>
</evidence>
<dbReference type="PANTHER" id="PTHR46041">
    <property type="entry name" value="MITOCHONDRIAL INNER MEMBRANE PROTEASE SUBUNIT 2"/>
    <property type="match status" value="1"/>
</dbReference>
<evidence type="ECO:0000256" key="8">
    <source>
        <dbReference type="ARBA" id="ARBA00022801"/>
    </source>
</evidence>
<proteinExistence type="inferred from homology"/>
<evidence type="ECO:0000256" key="6">
    <source>
        <dbReference type="ARBA" id="ARBA00022723"/>
    </source>
</evidence>
<keyword evidence="5" id="KW-0812">Transmembrane</keyword>
<comment type="similarity">
    <text evidence="2">Belongs to the peptidase S26 family. IMP2 subfamily.</text>
</comment>
<dbReference type="InterPro" id="IPR019533">
    <property type="entry name" value="Peptidase_S26"/>
</dbReference>